<sequence length="65" mass="6802">MRTTSLSSSCAGLRYRDPRRTDIAAGAGAGAGATPHEQQWHGRSAAEPRGPRVRINGPVAFDPSA</sequence>
<accession>A0A0A9CXK8</accession>
<feature type="region of interest" description="Disordered" evidence="1">
    <location>
        <begin position="1"/>
        <end position="65"/>
    </location>
</feature>
<protein>
    <submittedName>
        <fullName evidence="2">Kip1</fullName>
    </submittedName>
</protein>
<evidence type="ECO:0000313" key="2">
    <source>
        <dbReference type="EMBL" id="JAD81074.1"/>
    </source>
</evidence>
<feature type="compositionally biased region" description="Polar residues" evidence="1">
    <location>
        <begin position="1"/>
        <end position="10"/>
    </location>
</feature>
<name>A0A0A9CXK8_ARUDO</name>
<reference evidence="2" key="2">
    <citation type="journal article" date="2015" name="Data Brief">
        <title>Shoot transcriptome of the giant reed, Arundo donax.</title>
        <authorList>
            <person name="Barrero R.A."/>
            <person name="Guerrero F.D."/>
            <person name="Moolhuijzen P."/>
            <person name="Goolsby J.A."/>
            <person name="Tidwell J."/>
            <person name="Bellgard S.E."/>
            <person name="Bellgard M.I."/>
        </authorList>
    </citation>
    <scope>NUCLEOTIDE SEQUENCE</scope>
    <source>
        <tissue evidence="2">Shoot tissue taken approximately 20 cm above the soil surface</tissue>
    </source>
</reference>
<evidence type="ECO:0000256" key="1">
    <source>
        <dbReference type="SAM" id="MobiDB-lite"/>
    </source>
</evidence>
<dbReference type="AlphaFoldDB" id="A0A0A9CXK8"/>
<reference evidence="2" key="1">
    <citation type="submission" date="2014-09" db="EMBL/GenBank/DDBJ databases">
        <authorList>
            <person name="Magalhaes I.L.F."/>
            <person name="Oliveira U."/>
            <person name="Santos F.R."/>
            <person name="Vidigal T.H.D.A."/>
            <person name="Brescovit A.D."/>
            <person name="Santos A.J."/>
        </authorList>
    </citation>
    <scope>NUCLEOTIDE SEQUENCE</scope>
    <source>
        <tissue evidence="2">Shoot tissue taken approximately 20 cm above the soil surface</tissue>
    </source>
</reference>
<dbReference type="EMBL" id="GBRH01216821">
    <property type="protein sequence ID" value="JAD81074.1"/>
    <property type="molecule type" value="Transcribed_RNA"/>
</dbReference>
<organism evidence="2">
    <name type="scientific">Arundo donax</name>
    <name type="common">Giant reed</name>
    <name type="synonym">Donax arundinaceus</name>
    <dbReference type="NCBI Taxonomy" id="35708"/>
    <lineage>
        <taxon>Eukaryota</taxon>
        <taxon>Viridiplantae</taxon>
        <taxon>Streptophyta</taxon>
        <taxon>Embryophyta</taxon>
        <taxon>Tracheophyta</taxon>
        <taxon>Spermatophyta</taxon>
        <taxon>Magnoliopsida</taxon>
        <taxon>Liliopsida</taxon>
        <taxon>Poales</taxon>
        <taxon>Poaceae</taxon>
        <taxon>PACMAD clade</taxon>
        <taxon>Arundinoideae</taxon>
        <taxon>Arundineae</taxon>
        <taxon>Arundo</taxon>
    </lineage>
</organism>
<feature type="compositionally biased region" description="Basic and acidic residues" evidence="1">
    <location>
        <begin position="38"/>
        <end position="50"/>
    </location>
</feature>
<proteinExistence type="predicted"/>